<gene>
    <name evidence="1" type="ORF">BSTER_0858</name>
</gene>
<accession>A0A087DRX6</accession>
<evidence type="ECO:0000313" key="2">
    <source>
        <dbReference type="Proteomes" id="UP000029091"/>
    </source>
</evidence>
<proteinExistence type="predicted"/>
<evidence type="ECO:0000313" key="1">
    <source>
        <dbReference type="EMBL" id="KFI98276.1"/>
    </source>
</evidence>
<dbReference type="EMBL" id="JGZQ01000003">
    <property type="protein sequence ID" value="KFI98276.1"/>
    <property type="molecule type" value="Genomic_DNA"/>
</dbReference>
<reference evidence="1 2" key="1">
    <citation type="submission" date="2014-03" db="EMBL/GenBank/DDBJ databases">
        <title>Genomics of Bifidobacteria.</title>
        <authorList>
            <person name="Ventura M."/>
            <person name="Milani C."/>
            <person name="Lugli G.A."/>
        </authorList>
    </citation>
    <scope>NUCLEOTIDE SEQUENCE [LARGE SCALE GENOMIC DNA]</scope>
    <source>
        <strain evidence="2">JCM 15918</strain>
    </source>
</reference>
<dbReference type="AlphaFoldDB" id="A0A087DRX6"/>
<dbReference type="Proteomes" id="UP000029091">
    <property type="component" value="Unassembled WGS sequence"/>
</dbReference>
<dbReference type="RefSeq" id="WP_033500306.1">
    <property type="nucleotide sequence ID" value="NZ_JDUX01000015.1"/>
</dbReference>
<protein>
    <submittedName>
        <fullName evidence="1">Uncharacterized protein</fullName>
    </submittedName>
</protein>
<organism evidence="1 2">
    <name type="scientific">Bifidobacterium adolescentis JCM 15918</name>
    <dbReference type="NCBI Taxonomy" id="1437612"/>
    <lineage>
        <taxon>Bacteria</taxon>
        <taxon>Bacillati</taxon>
        <taxon>Actinomycetota</taxon>
        <taxon>Actinomycetes</taxon>
        <taxon>Bifidobacteriales</taxon>
        <taxon>Bifidobacteriaceae</taxon>
        <taxon>Bifidobacterium</taxon>
    </lineage>
</organism>
<comment type="caution">
    <text evidence="1">The sequence shown here is derived from an EMBL/GenBank/DDBJ whole genome shotgun (WGS) entry which is preliminary data.</text>
</comment>
<name>A0A087DRX6_BIFAD</name>
<sequence>MFECEESAYKHWITRPQIDYVITHPVKILEVESKRKDDRVMAFLGYVDEFREKKIEVLVSQRSRKAFHAMECRTEWLRYFDE</sequence>